<reference evidence="3" key="1">
    <citation type="submission" date="2016-02" db="EMBL/GenBank/DDBJ databases">
        <title>Comparative genomics of biotechnologically important yeasts.</title>
        <authorList>
            <consortium name="DOE Joint Genome Institute"/>
            <person name="Riley R."/>
            <person name="Haridas S."/>
            <person name="Wolfe K.H."/>
            <person name="Lopes M.R."/>
            <person name="Hittinger C.T."/>
            <person name="Goker M."/>
            <person name="Salamov A."/>
            <person name="Wisecaver J."/>
            <person name="Long T.M."/>
            <person name="Aerts A.L."/>
            <person name="Barry K."/>
            <person name="Choi C."/>
            <person name="Clum A."/>
            <person name="Coughlan A.Y."/>
            <person name="Deshpande S."/>
            <person name="Douglass A.P."/>
            <person name="Hanson S.J."/>
            <person name="Klenk H.-P."/>
            <person name="Labutti K."/>
            <person name="Lapidus A."/>
            <person name="Lindquist E."/>
            <person name="Lipzen A."/>
            <person name="Meier-Kolthoff J.P."/>
            <person name="Ohm R.A."/>
            <person name="Otillar R.P."/>
            <person name="Pangilinan J."/>
            <person name="Peng Y."/>
            <person name="Rokas A."/>
            <person name="Rosa C.A."/>
            <person name="Scheuner C."/>
            <person name="Sibirny A.A."/>
            <person name="Slot J.C."/>
            <person name="Stielow J.B."/>
            <person name="Sun H."/>
            <person name="Kurtzman C.P."/>
            <person name="Blackwell M."/>
            <person name="Jeffries T.W."/>
            <person name="Grigoriev I.V."/>
        </authorList>
    </citation>
    <scope>NUCLEOTIDE SEQUENCE [LARGE SCALE GENOMIC DNA]</scope>
    <source>
        <strain evidence="3">NRRL Y-17796</strain>
    </source>
</reference>
<organism evidence="2 3">
    <name type="scientific">Tortispora caseinolytica NRRL Y-17796</name>
    <dbReference type="NCBI Taxonomy" id="767744"/>
    <lineage>
        <taxon>Eukaryota</taxon>
        <taxon>Fungi</taxon>
        <taxon>Dikarya</taxon>
        <taxon>Ascomycota</taxon>
        <taxon>Saccharomycotina</taxon>
        <taxon>Trigonopsidomycetes</taxon>
        <taxon>Trigonopsidales</taxon>
        <taxon>Trigonopsidaceae</taxon>
        <taxon>Tortispora</taxon>
    </lineage>
</organism>
<evidence type="ECO:0000313" key="3">
    <source>
        <dbReference type="Proteomes" id="UP000095023"/>
    </source>
</evidence>
<dbReference type="AlphaFoldDB" id="A0A1E4THA2"/>
<sequence>MPYSGLPEFKELPVPNRENDQSSGKVRRASTVYDALHEVAPNVVYEQDHPDYGPPPNSFIPDPYRQSRTARSTVMSPMSDCASIPIYDPELDVMVYTRRKRKIEARRANAVMETQPAGCQPHDLSRAPLKEYTMKEIIQREAVRTILSHPLIGYTTDRYPTISTPYLMRQVQSSFIDPMAEDVWLDAHEGIAYANENDPDAFD</sequence>
<evidence type="ECO:0000256" key="1">
    <source>
        <dbReference type="SAM" id="MobiDB-lite"/>
    </source>
</evidence>
<accession>A0A1E4THA2</accession>
<protein>
    <submittedName>
        <fullName evidence="2">Uncharacterized protein</fullName>
    </submittedName>
</protein>
<name>A0A1E4THA2_9ASCO</name>
<dbReference type="EMBL" id="KV453842">
    <property type="protein sequence ID" value="ODV91087.1"/>
    <property type="molecule type" value="Genomic_DNA"/>
</dbReference>
<gene>
    <name evidence="2" type="ORF">CANCADRAFT_31857</name>
</gene>
<proteinExistence type="predicted"/>
<dbReference type="Proteomes" id="UP000095023">
    <property type="component" value="Unassembled WGS sequence"/>
</dbReference>
<evidence type="ECO:0000313" key="2">
    <source>
        <dbReference type="EMBL" id="ODV91087.1"/>
    </source>
</evidence>
<feature type="region of interest" description="Disordered" evidence="1">
    <location>
        <begin position="1"/>
        <end position="28"/>
    </location>
</feature>
<keyword evidence="3" id="KW-1185">Reference proteome</keyword>